<dbReference type="EMBL" id="JAPCWZ010000006">
    <property type="protein sequence ID" value="KAK8859050.1"/>
    <property type="molecule type" value="Genomic_DNA"/>
</dbReference>
<organism evidence="2 3">
    <name type="scientific">Apiospora arundinis</name>
    <dbReference type="NCBI Taxonomy" id="335852"/>
    <lineage>
        <taxon>Eukaryota</taxon>
        <taxon>Fungi</taxon>
        <taxon>Dikarya</taxon>
        <taxon>Ascomycota</taxon>
        <taxon>Pezizomycotina</taxon>
        <taxon>Sordariomycetes</taxon>
        <taxon>Xylariomycetidae</taxon>
        <taxon>Amphisphaeriales</taxon>
        <taxon>Apiosporaceae</taxon>
        <taxon>Apiospora</taxon>
    </lineage>
</organism>
<evidence type="ECO:0000256" key="1">
    <source>
        <dbReference type="SAM" id="MobiDB-lite"/>
    </source>
</evidence>
<feature type="compositionally biased region" description="Gly residues" evidence="1">
    <location>
        <begin position="167"/>
        <end position="176"/>
    </location>
</feature>
<protein>
    <submittedName>
        <fullName evidence="2">Uncharacterized protein</fullName>
    </submittedName>
</protein>
<feature type="compositionally biased region" description="Basic and acidic residues" evidence="1">
    <location>
        <begin position="138"/>
        <end position="153"/>
    </location>
</feature>
<feature type="region of interest" description="Disordered" evidence="1">
    <location>
        <begin position="1"/>
        <end position="257"/>
    </location>
</feature>
<evidence type="ECO:0000313" key="3">
    <source>
        <dbReference type="Proteomes" id="UP001390339"/>
    </source>
</evidence>
<proteinExistence type="predicted"/>
<feature type="compositionally biased region" description="Basic and acidic residues" evidence="1">
    <location>
        <begin position="12"/>
        <end position="31"/>
    </location>
</feature>
<evidence type="ECO:0000313" key="2">
    <source>
        <dbReference type="EMBL" id="KAK8859050.1"/>
    </source>
</evidence>
<reference evidence="2 3" key="1">
    <citation type="journal article" date="2024" name="IMA Fungus">
        <title>Apiospora arundinis, a panoply of carbohydrate-active enzymes and secondary metabolites.</title>
        <authorList>
            <person name="Sorensen T."/>
            <person name="Petersen C."/>
            <person name="Muurmann A.T."/>
            <person name="Christiansen J.V."/>
            <person name="Brundto M.L."/>
            <person name="Overgaard C.K."/>
            <person name="Boysen A.T."/>
            <person name="Wollenberg R.D."/>
            <person name="Larsen T.O."/>
            <person name="Sorensen J.L."/>
            <person name="Nielsen K.L."/>
            <person name="Sondergaard T.E."/>
        </authorList>
    </citation>
    <scope>NUCLEOTIDE SEQUENCE [LARGE SCALE GENOMIC DNA]</scope>
    <source>
        <strain evidence="2 3">AAU 773</strain>
    </source>
</reference>
<gene>
    <name evidence="2" type="ORF">PGQ11_009784</name>
</gene>
<accession>A0ABR2I9H9</accession>
<name>A0ABR2I9H9_9PEZI</name>
<feature type="compositionally biased region" description="Basic and acidic residues" evidence="1">
    <location>
        <begin position="188"/>
        <end position="209"/>
    </location>
</feature>
<feature type="compositionally biased region" description="Polar residues" evidence="1">
    <location>
        <begin position="95"/>
        <end position="117"/>
    </location>
</feature>
<feature type="compositionally biased region" description="Basic and acidic residues" evidence="1">
    <location>
        <begin position="58"/>
        <end position="75"/>
    </location>
</feature>
<keyword evidence="3" id="KW-1185">Reference proteome</keyword>
<dbReference type="Proteomes" id="UP001390339">
    <property type="component" value="Unassembled WGS sequence"/>
</dbReference>
<sequence length="269" mass="28984">MTNRGIDTGTGRPEDYMSRVETKKSTTDDGGPKMTELRSVQSEPMPRIKARRGSLLDTFKDVLKPGDIRAADRQRKMSQASDGGESGPLERSVDNRNNPQSGWHTLPHQPTSANVFESAQPLPGPDYHHTPGRHRSHGVMDHLLGRSRPHDDASGIIGSRSQRAELGSGGSGGAGSGSTKSMGPGFGSDEHNYSFEKPTDSHEDPRRSAVDAVPRVSALDSEEAISHEFSTTRDASAIRRRKDKKAGGGAPISNQSTSTVREFVNAGLY</sequence>
<comment type="caution">
    <text evidence="2">The sequence shown here is derived from an EMBL/GenBank/DDBJ whole genome shotgun (WGS) entry which is preliminary data.</text>
</comment>